<keyword evidence="4 6" id="KW-1133">Transmembrane helix</keyword>
<dbReference type="SUPFAM" id="SSF82689">
    <property type="entry name" value="Mechanosensitive channel protein MscS (YggB), C-terminal domain"/>
    <property type="match status" value="1"/>
</dbReference>
<comment type="function">
    <text evidence="6">Mechanosensitive channel that participates in the regulation of osmotic pressure changes within the cell, opening in response to stretch forces in the membrane lipid bilayer, without the need for other proteins. Contributes to normal resistance to hypoosmotic shock. Forms an ion channel of 1.0 nanosiemens conductance with a slight preference for anions.</text>
</comment>
<dbReference type="PANTHER" id="PTHR30221:SF18">
    <property type="entry name" value="SLL0590 PROTEIN"/>
    <property type="match status" value="1"/>
</dbReference>
<dbReference type="SUPFAM" id="SSF50182">
    <property type="entry name" value="Sm-like ribonucleoproteins"/>
    <property type="match status" value="1"/>
</dbReference>
<keyword evidence="5 6" id="KW-0472">Membrane</keyword>
<organism evidence="8 9">
    <name type="scientific">Brumicola blandensis</name>
    <dbReference type="NCBI Taxonomy" id="3075611"/>
    <lineage>
        <taxon>Bacteria</taxon>
        <taxon>Pseudomonadati</taxon>
        <taxon>Pseudomonadota</taxon>
        <taxon>Gammaproteobacteria</taxon>
        <taxon>Alteromonadales</taxon>
        <taxon>Alteromonadaceae</taxon>
        <taxon>Brumicola</taxon>
    </lineage>
</organism>
<proteinExistence type="inferred from homology"/>
<evidence type="ECO:0000256" key="3">
    <source>
        <dbReference type="ARBA" id="ARBA00022692"/>
    </source>
</evidence>
<dbReference type="InterPro" id="IPR011066">
    <property type="entry name" value="MscS_channel_C_sf"/>
</dbReference>
<keyword evidence="6" id="KW-0406">Ion transport</keyword>
<dbReference type="RefSeq" id="WP_311362524.1">
    <property type="nucleotide sequence ID" value="NZ_JAVRIE010000006.1"/>
</dbReference>
<dbReference type="GO" id="GO:0008381">
    <property type="term" value="F:mechanosensitive monoatomic ion channel activity"/>
    <property type="evidence" value="ECO:0007669"/>
    <property type="project" value="InterPro"/>
</dbReference>
<evidence type="ECO:0000256" key="5">
    <source>
        <dbReference type="ARBA" id="ARBA00023136"/>
    </source>
</evidence>
<evidence type="ECO:0000256" key="6">
    <source>
        <dbReference type="RuleBase" id="RU369025"/>
    </source>
</evidence>
<feature type="transmembrane region" description="Helical" evidence="6">
    <location>
        <begin position="6"/>
        <end position="27"/>
    </location>
</feature>
<dbReference type="GO" id="GO:0005886">
    <property type="term" value="C:plasma membrane"/>
    <property type="evidence" value="ECO:0007669"/>
    <property type="project" value="UniProtKB-SubCell"/>
</dbReference>
<dbReference type="InterPro" id="IPR023408">
    <property type="entry name" value="MscS_beta-dom_sf"/>
</dbReference>
<gene>
    <name evidence="8" type="ORF">RM544_14515</name>
</gene>
<keyword evidence="9" id="KW-1185">Reference proteome</keyword>
<dbReference type="AlphaFoldDB" id="A0AAW8R4B7"/>
<dbReference type="PANTHER" id="PTHR30221">
    <property type="entry name" value="SMALL-CONDUCTANCE MECHANOSENSITIVE CHANNEL"/>
    <property type="match status" value="1"/>
</dbReference>
<dbReference type="EMBL" id="JAVRIE010000006">
    <property type="protein sequence ID" value="MDT0583760.1"/>
    <property type="molecule type" value="Genomic_DNA"/>
</dbReference>
<comment type="similarity">
    <text evidence="6">Belongs to the MscS (TC 1.A.23) family.</text>
</comment>
<name>A0AAW8R4B7_9ALTE</name>
<feature type="transmembrane region" description="Helical" evidence="6">
    <location>
        <begin position="79"/>
        <end position="104"/>
    </location>
</feature>
<feature type="transmembrane region" description="Helical" evidence="6">
    <location>
        <begin position="48"/>
        <end position="67"/>
    </location>
</feature>
<evidence type="ECO:0000256" key="2">
    <source>
        <dbReference type="ARBA" id="ARBA00022475"/>
    </source>
</evidence>
<comment type="subcellular location">
    <subcellularLocation>
        <location evidence="6">Cell inner membrane</location>
        <topology evidence="6">Multi-pass membrane protein</topology>
    </subcellularLocation>
    <subcellularLocation>
        <location evidence="1">Cell membrane</location>
        <topology evidence="1">Multi-pass membrane protein</topology>
    </subcellularLocation>
</comment>
<keyword evidence="3 6" id="KW-0812">Transmembrane</keyword>
<evidence type="ECO:0000256" key="1">
    <source>
        <dbReference type="ARBA" id="ARBA00004651"/>
    </source>
</evidence>
<comment type="subunit">
    <text evidence="6">Homoheptamer.</text>
</comment>
<evidence type="ECO:0000256" key="4">
    <source>
        <dbReference type="ARBA" id="ARBA00022989"/>
    </source>
</evidence>
<evidence type="ECO:0000259" key="7">
    <source>
        <dbReference type="Pfam" id="PF00924"/>
    </source>
</evidence>
<comment type="caution">
    <text evidence="8">The sequence shown here is derived from an EMBL/GenBank/DDBJ whole genome shotgun (WGS) entry which is preliminary data.</text>
</comment>
<dbReference type="InterPro" id="IPR045275">
    <property type="entry name" value="MscS_archaea/bacteria_type"/>
</dbReference>
<keyword evidence="6" id="KW-0997">Cell inner membrane</keyword>
<accession>A0AAW8R4B7</accession>
<sequence>MDTILALGLALVPFMLTILFVVFFLIGAHKVLLGDKSMHPDAKLPRKLILLLLYIVGLIAIAIALPVTESTRNQVISLIGILLSGVIAFSSTTIVANVMAGIVLRFTKPFRTGDFIRVEGYFGRVTEKGLFDTEIQTEQRELIAFTNSYLTSHPLQVVRSSGTIISASLSLGYDVHHDRIDTLLLKAAESSELSDPFVQIIELGDHAITYRVSGLLTEVKSMISARSRLYANILDVLHDDKIEIVSPGFMNQRKLPDDMVVLPAKARAKVKVKVKEDEKLPEDLIFDKAEQAETKERSEQELLKQIGQLEIDLKAAEGDKKVSIQNQLTATQEALAILQAPEIIDEDRPSADKTD</sequence>
<dbReference type="InterPro" id="IPR006685">
    <property type="entry name" value="MscS_channel_2nd"/>
</dbReference>
<evidence type="ECO:0000313" key="8">
    <source>
        <dbReference type="EMBL" id="MDT0583760.1"/>
    </source>
</evidence>
<keyword evidence="6" id="KW-0407">Ion channel</keyword>
<evidence type="ECO:0000313" key="9">
    <source>
        <dbReference type="Proteomes" id="UP001249020"/>
    </source>
</evidence>
<dbReference type="Pfam" id="PF00924">
    <property type="entry name" value="MS_channel_2nd"/>
    <property type="match status" value="1"/>
</dbReference>
<comment type="caution">
    <text evidence="6">Lacks conserved residue(s) required for the propagation of feature annotation.</text>
</comment>
<dbReference type="Gene3D" id="2.30.30.60">
    <property type="match status" value="1"/>
</dbReference>
<keyword evidence="2" id="KW-1003">Cell membrane</keyword>
<dbReference type="Proteomes" id="UP001249020">
    <property type="component" value="Unassembled WGS sequence"/>
</dbReference>
<protein>
    <recommendedName>
        <fullName evidence="6">Small-conductance mechanosensitive channel</fullName>
    </recommendedName>
</protein>
<feature type="domain" description="Mechanosensitive ion channel MscS" evidence="7">
    <location>
        <begin position="93"/>
        <end position="153"/>
    </location>
</feature>
<dbReference type="InterPro" id="IPR010920">
    <property type="entry name" value="LSM_dom_sf"/>
</dbReference>
<reference evidence="8 9" key="1">
    <citation type="submission" date="2023-09" db="EMBL/GenBank/DDBJ databases">
        <authorList>
            <person name="Rey-Velasco X."/>
        </authorList>
    </citation>
    <scope>NUCLEOTIDE SEQUENCE [LARGE SCALE GENOMIC DNA]</scope>
    <source>
        <strain evidence="8 9">W409</strain>
    </source>
</reference>
<keyword evidence="6" id="KW-0813">Transport</keyword>